<feature type="compositionally biased region" description="Pro residues" evidence="1">
    <location>
        <begin position="13"/>
        <end position="22"/>
    </location>
</feature>
<sequence length="237" mass="27160">MENPTGQPFLLPDNPPPAPPPSWDYGLRGHFGSTASRNDTLLENRSIPTATTRIGQSEPWIPQHHFAYTGSRPEVYQNSFLLQTRPIPTTTTSIGQSAPLAPHPSQRTAINDLIEKTVMRKKATETRELRAQTTKRYREGQKRKLYELEQDRGDRNLENNRKVFLHSGIDKEWGVVFAVTILFFIGAESWKWAKWVYLRKHNLMQKKGAGTTEKDSEKMVFEKFYSSDSDSASDKKH</sequence>
<reference evidence="2" key="1">
    <citation type="journal article" date="2023" name="Mol. Phylogenet. Evol.">
        <title>Genome-scale phylogeny and comparative genomics of the fungal order Sordariales.</title>
        <authorList>
            <person name="Hensen N."/>
            <person name="Bonometti L."/>
            <person name="Westerberg I."/>
            <person name="Brannstrom I.O."/>
            <person name="Guillou S."/>
            <person name="Cros-Aarteil S."/>
            <person name="Calhoun S."/>
            <person name="Haridas S."/>
            <person name="Kuo A."/>
            <person name="Mondo S."/>
            <person name="Pangilinan J."/>
            <person name="Riley R."/>
            <person name="LaButti K."/>
            <person name="Andreopoulos B."/>
            <person name="Lipzen A."/>
            <person name="Chen C."/>
            <person name="Yan M."/>
            <person name="Daum C."/>
            <person name="Ng V."/>
            <person name="Clum A."/>
            <person name="Steindorff A."/>
            <person name="Ohm R.A."/>
            <person name="Martin F."/>
            <person name="Silar P."/>
            <person name="Natvig D.O."/>
            <person name="Lalanne C."/>
            <person name="Gautier V."/>
            <person name="Ament-Velasquez S.L."/>
            <person name="Kruys A."/>
            <person name="Hutchinson M.I."/>
            <person name="Powell A.J."/>
            <person name="Barry K."/>
            <person name="Miller A.N."/>
            <person name="Grigoriev I.V."/>
            <person name="Debuchy R."/>
            <person name="Gladieux P."/>
            <person name="Hiltunen Thoren M."/>
            <person name="Johannesson H."/>
        </authorList>
    </citation>
    <scope>NUCLEOTIDE SEQUENCE</scope>
    <source>
        <strain evidence="2">CBS 990.96</strain>
    </source>
</reference>
<reference evidence="2" key="2">
    <citation type="submission" date="2023-05" db="EMBL/GenBank/DDBJ databases">
        <authorList>
            <consortium name="Lawrence Berkeley National Laboratory"/>
            <person name="Steindorff A."/>
            <person name="Hensen N."/>
            <person name="Bonometti L."/>
            <person name="Westerberg I."/>
            <person name="Brannstrom I.O."/>
            <person name="Guillou S."/>
            <person name="Cros-Aarteil S."/>
            <person name="Calhoun S."/>
            <person name="Haridas S."/>
            <person name="Kuo A."/>
            <person name="Mondo S."/>
            <person name="Pangilinan J."/>
            <person name="Riley R."/>
            <person name="Labutti K."/>
            <person name="Andreopoulos B."/>
            <person name="Lipzen A."/>
            <person name="Chen C."/>
            <person name="Yanf M."/>
            <person name="Daum C."/>
            <person name="Ng V."/>
            <person name="Clum A."/>
            <person name="Ohm R."/>
            <person name="Martin F."/>
            <person name="Silar P."/>
            <person name="Natvig D."/>
            <person name="Lalanne C."/>
            <person name="Gautier V."/>
            <person name="Ament-Velasquez S.L."/>
            <person name="Kruys A."/>
            <person name="Hutchinson M.I."/>
            <person name="Powell A.J."/>
            <person name="Barry K."/>
            <person name="Miller A.N."/>
            <person name="Grigoriev I.V."/>
            <person name="Debuchy R."/>
            <person name="Gladieux P."/>
            <person name="Thoren M.H."/>
            <person name="Johannesson H."/>
        </authorList>
    </citation>
    <scope>NUCLEOTIDE SEQUENCE</scope>
    <source>
        <strain evidence="2">CBS 990.96</strain>
    </source>
</reference>
<evidence type="ECO:0000313" key="3">
    <source>
        <dbReference type="Proteomes" id="UP001301958"/>
    </source>
</evidence>
<gene>
    <name evidence="2" type="ORF">QBC38DRAFT_522606</name>
</gene>
<proteinExistence type="predicted"/>
<keyword evidence="3" id="KW-1185">Reference proteome</keyword>
<accession>A0AAN6YLA7</accession>
<dbReference type="Proteomes" id="UP001301958">
    <property type="component" value="Unassembled WGS sequence"/>
</dbReference>
<evidence type="ECO:0000313" key="2">
    <source>
        <dbReference type="EMBL" id="KAK4221358.1"/>
    </source>
</evidence>
<protein>
    <submittedName>
        <fullName evidence="2">Uncharacterized protein</fullName>
    </submittedName>
</protein>
<organism evidence="2 3">
    <name type="scientific">Podospora fimiseda</name>
    <dbReference type="NCBI Taxonomy" id="252190"/>
    <lineage>
        <taxon>Eukaryota</taxon>
        <taxon>Fungi</taxon>
        <taxon>Dikarya</taxon>
        <taxon>Ascomycota</taxon>
        <taxon>Pezizomycotina</taxon>
        <taxon>Sordariomycetes</taxon>
        <taxon>Sordariomycetidae</taxon>
        <taxon>Sordariales</taxon>
        <taxon>Podosporaceae</taxon>
        <taxon>Podospora</taxon>
    </lineage>
</organism>
<name>A0AAN6YLA7_9PEZI</name>
<feature type="region of interest" description="Disordered" evidence="1">
    <location>
        <begin position="1"/>
        <end position="22"/>
    </location>
</feature>
<dbReference type="EMBL" id="MU865556">
    <property type="protein sequence ID" value="KAK4221358.1"/>
    <property type="molecule type" value="Genomic_DNA"/>
</dbReference>
<evidence type="ECO:0000256" key="1">
    <source>
        <dbReference type="SAM" id="MobiDB-lite"/>
    </source>
</evidence>
<comment type="caution">
    <text evidence="2">The sequence shown here is derived from an EMBL/GenBank/DDBJ whole genome shotgun (WGS) entry which is preliminary data.</text>
</comment>
<dbReference type="AlphaFoldDB" id="A0AAN6YLA7"/>